<dbReference type="Pfam" id="PF01509">
    <property type="entry name" value="TruB_N"/>
    <property type="match status" value="1"/>
</dbReference>
<feature type="active site" description="Nucleophile" evidence="5">
    <location>
        <position position="38"/>
    </location>
</feature>
<name>A0A1B1U4B4_9HELI</name>
<evidence type="ECO:0000256" key="2">
    <source>
        <dbReference type="ARBA" id="ARBA00005642"/>
    </source>
</evidence>
<dbReference type="EC" id="5.4.99.25" evidence="5"/>
<dbReference type="KEGG" id="het:BBW65_01900"/>
<organism evidence="7 8">
    <name type="scientific">Helicobacter enhydrae</name>
    <dbReference type="NCBI Taxonomy" id="222136"/>
    <lineage>
        <taxon>Bacteria</taxon>
        <taxon>Pseudomonadati</taxon>
        <taxon>Campylobacterota</taxon>
        <taxon>Epsilonproteobacteria</taxon>
        <taxon>Campylobacterales</taxon>
        <taxon>Helicobacteraceae</taxon>
        <taxon>Helicobacter</taxon>
    </lineage>
</organism>
<dbReference type="Proteomes" id="UP000092884">
    <property type="component" value="Chromosome"/>
</dbReference>
<dbReference type="RefSeq" id="WP_066338951.1">
    <property type="nucleotide sequence ID" value="NZ_CP016503.1"/>
</dbReference>
<dbReference type="NCBIfam" id="TIGR00431">
    <property type="entry name" value="TruB"/>
    <property type="match status" value="1"/>
</dbReference>
<evidence type="ECO:0000256" key="4">
    <source>
        <dbReference type="ARBA" id="ARBA00023235"/>
    </source>
</evidence>
<evidence type="ECO:0000313" key="7">
    <source>
        <dbReference type="EMBL" id="ANV97634.1"/>
    </source>
</evidence>
<keyword evidence="3 5" id="KW-0819">tRNA processing</keyword>
<evidence type="ECO:0000259" key="6">
    <source>
        <dbReference type="Pfam" id="PF01509"/>
    </source>
</evidence>
<dbReference type="AlphaFoldDB" id="A0A1B1U4B4"/>
<evidence type="ECO:0000256" key="1">
    <source>
        <dbReference type="ARBA" id="ARBA00000385"/>
    </source>
</evidence>
<dbReference type="InterPro" id="IPR020103">
    <property type="entry name" value="PsdUridine_synth_cat_dom_sf"/>
</dbReference>
<dbReference type="Gene3D" id="3.30.2350.10">
    <property type="entry name" value="Pseudouridine synthase"/>
    <property type="match status" value="1"/>
</dbReference>
<dbReference type="GO" id="GO:0003723">
    <property type="term" value="F:RNA binding"/>
    <property type="evidence" value="ECO:0007669"/>
    <property type="project" value="InterPro"/>
</dbReference>
<reference evidence="8" key="1">
    <citation type="submission" date="2016-07" db="EMBL/GenBank/DDBJ databases">
        <authorList>
            <person name="Florea S."/>
            <person name="Webb J.S."/>
            <person name="Jaromczyk J."/>
            <person name="Schardl C.L."/>
        </authorList>
    </citation>
    <scope>NUCLEOTIDE SEQUENCE [LARGE SCALE GENOMIC DNA]</scope>
    <source>
        <strain evidence="8">MIT 01-6242</strain>
    </source>
</reference>
<dbReference type="PANTHER" id="PTHR13767">
    <property type="entry name" value="TRNA-PSEUDOURIDINE SYNTHASE"/>
    <property type="match status" value="1"/>
</dbReference>
<feature type="domain" description="Pseudouridine synthase II N-terminal" evidence="6">
    <location>
        <begin position="23"/>
        <end position="170"/>
    </location>
</feature>
<evidence type="ECO:0000256" key="3">
    <source>
        <dbReference type="ARBA" id="ARBA00022694"/>
    </source>
</evidence>
<keyword evidence="4 5" id="KW-0413">Isomerase</keyword>
<dbReference type="InterPro" id="IPR002501">
    <property type="entry name" value="PsdUridine_synth_N"/>
</dbReference>
<accession>A0A1B1U4B4</accession>
<proteinExistence type="inferred from homology"/>
<dbReference type="GO" id="GO:0031119">
    <property type="term" value="P:tRNA pseudouridine synthesis"/>
    <property type="evidence" value="ECO:0007669"/>
    <property type="project" value="UniProtKB-UniRule"/>
</dbReference>
<dbReference type="GO" id="GO:1990481">
    <property type="term" value="P:mRNA pseudouridine synthesis"/>
    <property type="evidence" value="ECO:0007669"/>
    <property type="project" value="TreeGrafter"/>
</dbReference>
<comment type="similarity">
    <text evidence="2 5">Belongs to the pseudouridine synthase TruB family. Type 1 subfamily.</text>
</comment>
<dbReference type="SUPFAM" id="SSF55120">
    <property type="entry name" value="Pseudouridine synthase"/>
    <property type="match status" value="1"/>
</dbReference>
<evidence type="ECO:0000256" key="5">
    <source>
        <dbReference type="HAMAP-Rule" id="MF_01080"/>
    </source>
</evidence>
<comment type="catalytic activity">
    <reaction evidence="1 5">
        <text>uridine(55) in tRNA = pseudouridine(55) in tRNA</text>
        <dbReference type="Rhea" id="RHEA:42532"/>
        <dbReference type="Rhea" id="RHEA-COMP:10101"/>
        <dbReference type="Rhea" id="RHEA-COMP:10102"/>
        <dbReference type="ChEBI" id="CHEBI:65314"/>
        <dbReference type="ChEBI" id="CHEBI:65315"/>
        <dbReference type="EC" id="5.4.99.25"/>
    </reaction>
</comment>
<dbReference type="OrthoDB" id="9802309at2"/>
<dbReference type="InterPro" id="IPR014780">
    <property type="entry name" value="tRNA_psdUridine_synth_TruB"/>
</dbReference>
<sequence length="277" mass="31390">MNHLFVVDKPAGISSNAFLMRLKKQHKWKKCGYSGTLDPFASGALIIATGAYTRLFPYIKKGKKTYEATLWLGAKSASLDIEQIQSVQEVAEVEVGVLQSLMADLQGALRYTPPKFSAKHINGVRAYTLARSGVEFEMQEATMEIFEIELLHYRHPFVHFRICVSEGGYVRSVGEILAQRLGVVGALSSLRRVSEGEVELGRHCAMRELDPLSVLGCSRIVLESERERIFDGKKFQIQNQKNREGEVYCVVYDDFFSIISFKQDGEIRYHLNRMPRC</sequence>
<dbReference type="GO" id="GO:0160148">
    <property type="term" value="F:tRNA pseudouridine(55) synthase activity"/>
    <property type="evidence" value="ECO:0007669"/>
    <property type="project" value="UniProtKB-EC"/>
</dbReference>
<dbReference type="PANTHER" id="PTHR13767:SF2">
    <property type="entry name" value="PSEUDOURIDYLATE SYNTHASE TRUB1"/>
    <property type="match status" value="1"/>
</dbReference>
<keyword evidence="8" id="KW-1185">Reference proteome</keyword>
<dbReference type="EMBL" id="CP016503">
    <property type="protein sequence ID" value="ANV97634.1"/>
    <property type="molecule type" value="Genomic_DNA"/>
</dbReference>
<evidence type="ECO:0000313" key="8">
    <source>
        <dbReference type="Proteomes" id="UP000092884"/>
    </source>
</evidence>
<dbReference type="HAMAP" id="MF_01080">
    <property type="entry name" value="TruB_bact"/>
    <property type="match status" value="1"/>
</dbReference>
<gene>
    <name evidence="5" type="primary">truB</name>
    <name evidence="7" type="ORF">BBW65_01900</name>
</gene>
<protein>
    <recommendedName>
        <fullName evidence="5">tRNA pseudouridine synthase B</fullName>
        <ecNumber evidence="5">5.4.99.25</ecNumber>
    </recommendedName>
    <alternativeName>
        <fullName evidence="5">tRNA pseudouridine(55) synthase</fullName>
        <shortName evidence="5">Psi55 synthase</shortName>
    </alternativeName>
    <alternativeName>
        <fullName evidence="5">tRNA pseudouridylate synthase</fullName>
    </alternativeName>
    <alternativeName>
        <fullName evidence="5">tRNA-uridine isomerase</fullName>
    </alternativeName>
</protein>
<comment type="function">
    <text evidence="5">Responsible for synthesis of pseudouridine from uracil-55 in the psi GC loop of transfer RNAs.</text>
</comment>
<dbReference type="STRING" id="222136.BBW65_01900"/>